<organism evidence="11 12">
    <name type="scientific">Solimicrobium silvestre</name>
    <dbReference type="NCBI Taxonomy" id="2099400"/>
    <lineage>
        <taxon>Bacteria</taxon>
        <taxon>Pseudomonadati</taxon>
        <taxon>Pseudomonadota</taxon>
        <taxon>Betaproteobacteria</taxon>
        <taxon>Burkholderiales</taxon>
        <taxon>Oxalobacteraceae</taxon>
        <taxon>Solimicrobium</taxon>
    </lineage>
</organism>
<feature type="domain" description="Peptidase M13 C-terminal" evidence="9">
    <location>
        <begin position="486"/>
        <end position="687"/>
    </location>
</feature>
<keyword evidence="3" id="KW-0645">Protease</keyword>
<dbReference type="Gene3D" id="3.40.390.10">
    <property type="entry name" value="Collagenase (Catalytic Domain)"/>
    <property type="match status" value="1"/>
</dbReference>
<keyword evidence="6" id="KW-0862">Zinc</keyword>
<dbReference type="InterPro" id="IPR024079">
    <property type="entry name" value="MetalloPept_cat_dom_sf"/>
</dbReference>
<dbReference type="RefSeq" id="WP_105531872.1">
    <property type="nucleotide sequence ID" value="NZ_PUGF01000009.1"/>
</dbReference>
<dbReference type="EMBL" id="PUGF01000009">
    <property type="protein sequence ID" value="PRC93139.1"/>
    <property type="molecule type" value="Genomic_DNA"/>
</dbReference>
<keyword evidence="8" id="KW-0732">Signal</keyword>
<name>A0A2S9GZH5_9BURK</name>
<dbReference type="PANTHER" id="PTHR11733">
    <property type="entry name" value="ZINC METALLOPROTEASE FAMILY M13 NEPRILYSIN-RELATED"/>
    <property type="match status" value="1"/>
</dbReference>
<evidence type="ECO:0000259" key="9">
    <source>
        <dbReference type="Pfam" id="PF01431"/>
    </source>
</evidence>
<dbReference type="InterPro" id="IPR008753">
    <property type="entry name" value="Peptidase_M13_N"/>
</dbReference>
<evidence type="ECO:0000256" key="5">
    <source>
        <dbReference type="ARBA" id="ARBA00022801"/>
    </source>
</evidence>
<dbReference type="InterPro" id="IPR000718">
    <property type="entry name" value="Peptidase_M13"/>
</dbReference>
<dbReference type="PROSITE" id="PS51885">
    <property type="entry name" value="NEPRILYSIN"/>
    <property type="match status" value="1"/>
</dbReference>
<gene>
    <name evidence="11" type="ORF">S2091_2225</name>
</gene>
<dbReference type="Pfam" id="PF01431">
    <property type="entry name" value="Peptidase_M13"/>
    <property type="match status" value="1"/>
</dbReference>
<keyword evidence="4" id="KW-0479">Metal-binding</keyword>
<dbReference type="PRINTS" id="PR00786">
    <property type="entry name" value="NEPRILYSIN"/>
</dbReference>
<feature type="domain" description="Peptidase M13 N-terminal" evidence="10">
    <location>
        <begin position="55"/>
        <end position="434"/>
    </location>
</feature>
<feature type="signal peptide" evidence="8">
    <location>
        <begin position="1"/>
        <end position="24"/>
    </location>
</feature>
<dbReference type="AlphaFoldDB" id="A0A2S9GZH5"/>
<dbReference type="CDD" id="cd08662">
    <property type="entry name" value="M13"/>
    <property type="match status" value="1"/>
</dbReference>
<comment type="caution">
    <text evidence="11">The sequence shown here is derived from an EMBL/GenBank/DDBJ whole genome shotgun (WGS) entry which is preliminary data.</text>
</comment>
<dbReference type="Proteomes" id="UP000237839">
    <property type="component" value="Unassembled WGS sequence"/>
</dbReference>
<evidence type="ECO:0000256" key="2">
    <source>
        <dbReference type="ARBA" id="ARBA00007357"/>
    </source>
</evidence>
<dbReference type="InterPro" id="IPR018497">
    <property type="entry name" value="Peptidase_M13_C"/>
</dbReference>
<dbReference type="PANTHER" id="PTHR11733:SF167">
    <property type="entry name" value="FI17812P1-RELATED"/>
    <property type="match status" value="1"/>
</dbReference>
<dbReference type="GO" id="GO:0005886">
    <property type="term" value="C:plasma membrane"/>
    <property type="evidence" value="ECO:0007669"/>
    <property type="project" value="TreeGrafter"/>
</dbReference>
<comment type="similarity">
    <text evidence="2">Belongs to the peptidase M13 family.</text>
</comment>
<protein>
    <submittedName>
        <fullName evidence="11">Putative metalloendopeptidase</fullName>
    </submittedName>
</protein>
<sequence>MKQLTKRFALSAIVLALSSASLYAATPATAETTSSVAALPSGIEKANIDGTVRIQDDFYRHVNGTWLKTTEIPADKSRWGSFNVLADAVLPQMQGIIETLSKDPNIAPGTDAQKVSDLYASYMDTTTIDALGLKPLDATFAQIDAVSDKNQIPTLIAYLNRVGITAPYGFGIHQDAKDSTKYIVDLGQSGLGLPDRDYYLKDDDAKLKSARDAYQKHIEKMLGMAGDAKAADSAAAIIKLETALAQVQWSKVEQRDPVKGYNKIELAKLNALTPDHDFLSYLKAVGVDGKITYVIVSQPSYFTGFAKVMQDTPLATWKTYFKWHALSDNSSLLPANFADEHFAFYSTTLRGVPQQEVRWKRGVRMADGDMGEALGKIYVSKYFPPEYKARMEKLVDNLLAAYKQSVTKLDWMSPATKKEAQAKLATFMPKIGYPSKWRDYSALTIKKDDLIGNSMRANEFATQFEINKLGQPIDRAEWGMTPQTVNAYYNPELNEIVFPAAILQPPFFNANADDAVNYGAIGAVIGHEISHGFDDQGSQYDEKGNLRDWWTKQDHKKFAAKTAALVKQYNSFSPLPGYFVNGELTLGENIADNSGLAIAFKAYKISLNGKPAPVIDGFTGEQRFYMGFGQVWQSKSRDAATLVQIKTDPHSPAEFRGNGTVQNQPEFYKAFDVKKGDKMYVAPANRVIIW</sequence>
<keyword evidence="5" id="KW-0378">Hydrolase</keyword>
<keyword evidence="12" id="KW-1185">Reference proteome</keyword>
<dbReference type="SUPFAM" id="SSF55486">
    <property type="entry name" value="Metalloproteases ('zincins'), catalytic domain"/>
    <property type="match status" value="1"/>
</dbReference>
<proteinExistence type="inferred from homology"/>
<dbReference type="InterPro" id="IPR042089">
    <property type="entry name" value="Peptidase_M13_dom_2"/>
</dbReference>
<evidence type="ECO:0000256" key="3">
    <source>
        <dbReference type="ARBA" id="ARBA00022670"/>
    </source>
</evidence>
<dbReference type="Pfam" id="PF05649">
    <property type="entry name" value="Peptidase_M13_N"/>
    <property type="match status" value="1"/>
</dbReference>
<evidence type="ECO:0000313" key="12">
    <source>
        <dbReference type="Proteomes" id="UP000237839"/>
    </source>
</evidence>
<reference evidence="11 12" key="1">
    <citation type="submission" date="2018-02" db="EMBL/GenBank/DDBJ databases">
        <title>Solimicrobium silvestre gen. nov., sp. nov., isolated from alpine forest soil.</title>
        <authorList>
            <person name="Margesin R."/>
            <person name="Albuquerque L."/>
            <person name="Zhang D.-C."/>
            <person name="Froufe H.J.C."/>
            <person name="Severino R."/>
            <person name="Roxo I."/>
            <person name="Egas C."/>
            <person name="Da Costa M.S."/>
        </authorList>
    </citation>
    <scope>NUCLEOTIDE SEQUENCE [LARGE SCALE GENOMIC DNA]</scope>
    <source>
        <strain evidence="11 12">S20-91</strain>
    </source>
</reference>
<evidence type="ECO:0000256" key="8">
    <source>
        <dbReference type="SAM" id="SignalP"/>
    </source>
</evidence>
<keyword evidence="7" id="KW-0482">Metalloprotease</keyword>
<evidence type="ECO:0000256" key="1">
    <source>
        <dbReference type="ARBA" id="ARBA00001947"/>
    </source>
</evidence>
<evidence type="ECO:0000313" key="11">
    <source>
        <dbReference type="EMBL" id="PRC93139.1"/>
    </source>
</evidence>
<evidence type="ECO:0000259" key="10">
    <source>
        <dbReference type="Pfam" id="PF05649"/>
    </source>
</evidence>
<evidence type="ECO:0000256" key="6">
    <source>
        <dbReference type="ARBA" id="ARBA00022833"/>
    </source>
</evidence>
<dbReference type="OrthoDB" id="9775677at2"/>
<comment type="cofactor">
    <cofactor evidence="1">
        <name>Zn(2+)</name>
        <dbReference type="ChEBI" id="CHEBI:29105"/>
    </cofactor>
</comment>
<accession>A0A2S9GZH5</accession>
<evidence type="ECO:0000256" key="4">
    <source>
        <dbReference type="ARBA" id="ARBA00022723"/>
    </source>
</evidence>
<dbReference type="GO" id="GO:0046872">
    <property type="term" value="F:metal ion binding"/>
    <property type="evidence" value="ECO:0007669"/>
    <property type="project" value="UniProtKB-KW"/>
</dbReference>
<feature type="chain" id="PRO_5015419576" evidence="8">
    <location>
        <begin position="25"/>
        <end position="690"/>
    </location>
</feature>
<dbReference type="GO" id="GO:0016485">
    <property type="term" value="P:protein processing"/>
    <property type="evidence" value="ECO:0007669"/>
    <property type="project" value="TreeGrafter"/>
</dbReference>
<dbReference type="Gene3D" id="1.10.1380.10">
    <property type="entry name" value="Neutral endopeptidase , domain2"/>
    <property type="match status" value="1"/>
</dbReference>
<evidence type="ECO:0000256" key="7">
    <source>
        <dbReference type="ARBA" id="ARBA00023049"/>
    </source>
</evidence>
<dbReference type="GO" id="GO:0004222">
    <property type="term" value="F:metalloendopeptidase activity"/>
    <property type="evidence" value="ECO:0007669"/>
    <property type="project" value="InterPro"/>
</dbReference>